<evidence type="ECO:0000256" key="4">
    <source>
        <dbReference type="ARBA" id="ARBA00022272"/>
    </source>
</evidence>
<dbReference type="EMBL" id="NBAX01000003">
    <property type="protein sequence ID" value="PNP95691.1"/>
    <property type="molecule type" value="Genomic_DNA"/>
</dbReference>
<dbReference type="InterPro" id="IPR013785">
    <property type="entry name" value="Aldolase_TIM"/>
</dbReference>
<gene>
    <name evidence="9" type="primary">trpF</name>
    <name evidence="11" type="ORF">BFS16_04860</name>
</gene>
<comment type="similarity">
    <text evidence="9">Belongs to the TrpF family.</text>
</comment>
<evidence type="ECO:0000256" key="3">
    <source>
        <dbReference type="ARBA" id="ARBA00012572"/>
    </source>
</evidence>
<dbReference type="Proteomes" id="UP000236634">
    <property type="component" value="Unassembled WGS sequence"/>
</dbReference>
<sequence length="250" mass="28431">MEVFYKKNNLLTQPMAMKIKVCGMRDTDNICAVAKLDINMMGFVFIPDSPRYVQMISSHAGIIPDYSEQKLAEGMQTKRSDEVCYRIKRVGVFADDMPQNIVTRVYNYDLDDVQLNGSESPIMIDNLLRTICPDIRPTLKIIKKIEINEPEDLAVCEAYKEVVDLFLFDIKREASEQATLEKINAILSTYNGSIPFLLSGGMGFFSASLLQTLHHPQLQGIQVNEEFETQPGVKDVEKLRHFVEQVKKNS</sequence>
<evidence type="ECO:0000256" key="9">
    <source>
        <dbReference type="HAMAP-Rule" id="MF_00135"/>
    </source>
</evidence>
<dbReference type="EC" id="5.3.1.24" evidence="3 9"/>
<dbReference type="InterPro" id="IPR001240">
    <property type="entry name" value="PRAI_dom"/>
</dbReference>
<dbReference type="HAMAP" id="MF_00135">
    <property type="entry name" value="PRAI"/>
    <property type="match status" value="1"/>
</dbReference>
<keyword evidence="7 9" id="KW-0057">Aromatic amino acid biosynthesis</keyword>
<comment type="catalytic activity">
    <reaction evidence="1 9">
        <text>N-(5-phospho-beta-D-ribosyl)anthranilate = 1-(2-carboxyphenylamino)-1-deoxy-D-ribulose 5-phosphate</text>
        <dbReference type="Rhea" id="RHEA:21540"/>
        <dbReference type="ChEBI" id="CHEBI:18277"/>
        <dbReference type="ChEBI" id="CHEBI:58613"/>
        <dbReference type="EC" id="5.3.1.24"/>
    </reaction>
</comment>
<dbReference type="AlphaFoldDB" id="A0A2K0XMD8"/>
<comment type="caution">
    <text evidence="11">The sequence shown here is derived from an EMBL/GenBank/DDBJ whole genome shotgun (WGS) entry which is preliminary data.</text>
</comment>
<dbReference type="Gene3D" id="3.20.20.70">
    <property type="entry name" value="Aldolase class I"/>
    <property type="match status" value="1"/>
</dbReference>
<evidence type="ECO:0000256" key="6">
    <source>
        <dbReference type="ARBA" id="ARBA00022822"/>
    </source>
</evidence>
<dbReference type="PANTHER" id="PTHR42894:SF1">
    <property type="entry name" value="N-(5'-PHOSPHORIBOSYL)ANTHRANILATE ISOMERASE"/>
    <property type="match status" value="1"/>
</dbReference>
<evidence type="ECO:0000259" key="10">
    <source>
        <dbReference type="Pfam" id="PF00697"/>
    </source>
</evidence>
<protein>
    <recommendedName>
        <fullName evidence="4 9">N-(5'-phosphoribosyl)anthranilate isomerase</fullName>
        <shortName evidence="9">PRAI</shortName>
        <ecNumber evidence="3 9">5.3.1.24</ecNumber>
    </recommendedName>
</protein>
<feature type="domain" description="N-(5'phosphoribosyl) anthranilate isomerase (PRAI)" evidence="10">
    <location>
        <begin position="86"/>
        <end position="245"/>
    </location>
</feature>
<keyword evidence="5 9" id="KW-0028">Amino-acid biosynthesis</keyword>
<dbReference type="CDD" id="cd00405">
    <property type="entry name" value="PRAI"/>
    <property type="match status" value="1"/>
</dbReference>
<evidence type="ECO:0000256" key="8">
    <source>
        <dbReference type="ARBA" id="ARBA00023235"/>
    </source>
</evidence>
<evidence type="ECO:0000256" key="5">
    <source>
        <dbReference type="ARBA" id="ARBA00022605"/>
    </source>
</evidence>
<dbReference type="GO" id="GO:0000162">
    <property type="term" value="P:L-tryptophan biosynthetic process"/>
    <property type="evidence" value="ECO:0007669"/>
    <property type="project" value="UniProtKB-UniRule"/>
</dbReference>
<proteinExistence type="inferred from homology"/>
<dbReference type="InterPro" id="IPR011060">
    <property type="entry name" value="RibuloseP-bd_barrel"/>
</dbReference>
<evidence type="ECO:0000313" key="12">
    <source>
        <dbReference type="Proteomes" id="UP000236634"/>
    </source>
</evidence>
<dbReference type="GO" id="GO:0004640">
    <property type="term" value="F:phosphoribosylanthranilate isomerase activity"/>
    <property type="evidence" value="ECO:0007669"/>
    <property type="project" value="UniProtKB-UniRule"/>
</dbReference>
<accession>A0A2K0XMD8</accession>
<name>A0A2K0XMD8_9BACT</name>
<evidence type="ECO:0000256" key="1">
    <source>
        <dbReference type="ARBA" id="ARBA00001164"/>
    </source>
</evidence>
<evidence type="ECO:0000256" key="2">
    <source>
        <dbReference type="ARBA" id="ARBA00004664"/>
    </source>
</evidence>
<dbReference type="Pfam" id="PF00697">
    <property type="entry name" value="PRAI"/>
    <property type="match status" value="1"/>
</dbReference>
<evidence type="ECO:0000256" key="7">
    <source>
        <dbReference type="ARBA" id="ARBA00023141"/>
    </source>
</evidence>
<organism evidence="11 12">
    <name type="scientific">Hoylesella timonensis</name>
    <dbReference type="NCBI Taxonomy" id="386414"/>
    <lineage>
        <taxon>Bacteria</taxon>
        <taxon>Pseudomonadati</taxon>
        <taxon>Bacteroidota</taxon>
        <taxon>Bacteroidia</taxon>
        <taxon>Bacteroidales</taxon>
        <taxon>Prevotellaceae</taxon>
        <taxon>Hoylesella</taxon>
    </lineage>
</organism>
<dbReference type="PANTHER" id="PTHR42894">
    <property type="entry name" value="N-(5'-PHOSPHORIBOSYL)ANTHRANILATE ISOMERASE"/>
    <property type="match status" value="1"/>
</dbReference>
<dbReference type="InterPro" id="IPR044643">
    <property type="entry name" value="TrpF_fam"/>
</dbReference>
<dbReference type="SUPFAM" id="SSF51366">
    <property type="entry name" value="Ribulose-phoshate binding barrel"/>
    <property type="match status" value="1"/>
</dbReference>
<reference evidence="11 12" key="1">
    <citation type="submission" date="2017-03" db="EMBL/GenBank/DDBJ databases">
        <authorList>
            <person name="Afonso C.L."/>
            <person name="Miller P.J."/>
            <person name="Scott M.A."/>
            <person name="Spackman E."/>
            <person name="Goraichik I."/>
            <person name="Dimitrov K.M."/>
            <person name="Suarez D.L."/>
            <person name="Swayne D.E."/>
        </authorList>
    </citation>
    <scope>NUCLEOTIDE SEQUENCE [LARGE SCALE GENOMIC DNA]</scope>
    <source>
        <strain evidence="11 12">DNF00076</strain>
    </source>
</reference>
<evidence type="ECO:0000313" key="11">
    <source>
        <dbReference type="EMBL" id="PNP95691.1"/>
    </source>
</evidence>
<keyword evidence="8 9" id="KW-0413">Isomerase</keyword>
<dbReference type="UniPathway" id="UPA00035">
    <property type="reaction ID" value="UER00042"/>
</dbReference>
<keyword evidence="6 9" id="KW-0822">Tryptophan biosynthesis</keyword>
<comment type="pathway">
    <text evidence="2 9">Amino-acid biosynthesis; L-tryptophan biosynthesis; L-tryptophan from chorismate: step 3/5.</text>
</comment>